<feature type="signal peptide" evidence="2">
    <location>
        <begin position="1"/>
        <end position="26"/>
    </location>
</feature>
<sequence>MRIRSTVLAVAFATAALVGGAGTALADDPRGEYEHSSPRGEEYDHGSQRGGEYDRGDQRGGDYGTQVEWAYDHEGLGGKYANISGHSGLTQAEGYAYDHEGLGGIWQR</sequence>
<dbReference type="RefSeq" id="WP_258788135.1">
    <property type="nucleotide sequence ID" value="NZ_JANUGQ010000011.1"/>
</dbReference>
<protein>
    <recommendedName>
        <fullName evidence="5">Secreted protein</fullName>
    </recommendedName>
</protein>
<dbReference type="Proteomes" id="UP001431313">
    <property type="component" value="Unassembled WGS sequence"/>
</dbReference>
<proteinExistence type="predicted"/>
<keyword evidence="2" id="KW-0732">Signal</keyword>
<keyword evidence="4" id="KW-1185">Reference proteome</keyword>
<evidence type="ECO:0008006" key="5">
    <source>
        <dbReference type="Google" id="ProtNLM"/>
    </source>
</evidence>
<dbReference type="EMBL" id="JANUGQ010000011">
    <property type="protein sequence ID" value="MCS0636871.1"/>
    <property type="molecule type" value="Genomic_DNA"/>
</dbReference>
<feature type="compositionally biased region" description="Basic and acidic residues" evidence="1">
    <location>
        <begin position="27"/>
        <end position="60"/>
    </location>
</feature>
<comment type="caution">
    <text evidence="3">The sequence shown here is derived from an EMBL/GenBank/DDBJ whole genome shotgun (WGS) entry which is preliminary data.</text>
</comment>
<evidence type="ECO:0000256" key="2">
    <source>
        <dbReference type="SAM" id="SignalP"/>
    </source>
</evidence>
<evidence type="ECO:0000256" key="1">
    <source>
        <dbReference type="SAM" id="MobiDB-lite"/>
    </source>
</evidence>
<feature type="region of interest" description="Disordered" evidence="1">
    <location>
        <begin position="23"/>
        <end position="61"/>
    </location>
</feature>
<evidence type="ECO:0000313" key="3">
    <source>
        <dbReference type="EMBL" id="MCS0636871.1"/>
    </source>
</evidence>
<organism evidence="3 4">
    <name type="scientific">Streptomyces pyxinae</name>
    <dbReference type="NCBI Taxonomy" id="2970734"/>
    <lineage>
        <taxon>Bacteria</taxon>
        <taxon>Bacillati</taxon>
        <taxon>Actinomycetota</taxon>
        <taxon>Actinomycetes</taxon>
        <taxon>Kitasatosporales</taxon>
        <taxon>Streptomycetaceae</taxon>
        <taxon>Streptomyces</taxon>
    </lineage>
</organism>
<name>A0ABT2CJI4_9ACTN</name>
<evidence type="ECO:0000313" key="4">
    <source>
        <dbReference type="Proteomes" id="UP001431313"/>
    </source>
</evidence>
<reference evidence="3" key="1">
    <citation type="submission" date="2022-08" db="EMBL/GenBank/DDBJ databases">
        <authorList>
            <person name="Somphong A."/>
            <person name="Phongsopitanun W."/>
        </authorList>
    </citation>
    <scope>NUCLEOTIDE SEQUENCE</scope>
    <source>
        <strain evidence="3">LP05-1</strain>
    </source>
</reference>
<gene>
    <name evidence="3" type="ORF">NX801_14630</name>
</gene>
<accession>A0ABT2CJI4</accession>
<feature type="chain" id="PRO_5045052689" description="Secreted protein" evidence="2">
    <location>
        <begin position="27"/>
        <end position="108"/>
    </location>
</feature>